<feature type="transmembrane region" description="Helical" evidence="7">
    <location>
        <begin position="108"/>
        <end position="127"/>
    </location>
</feature>
<evidence type="ECO:0000313" key="10">
    <source>
        <dbReference type="Proteomes" id="UP001516400"/>
    </source>
</evidence>
<feature type="transmembrane region" description="Helical" evidence="7">
    <location>
        <begin position="329"/>
        <end position="346"/>
    </location>
</feature>
<accession>A0ABD2NEG1</accession>
<reference evidence="9 10" key="1">
    <citation type="journal article" date="2021" name="BMC Biol.">
        <title>Horizontally acquired antibacterial genes associated with adaptive radiation of ladybird beetles.</title>
        <authorList>
            <person name="Li H.S."/>
            <person name="Tang X.F."/>
            <person name="Huang Y.H."/>
            <person name="Xu Z.Y."/>
            <person name="Chen M.L."/>
            <person name="Du X.Y."/>
            <person name="Qiu B.Y."/>
            <person name="Chen P.T."/>
            <person name="Zhang W."/>
            <person name="Slipinski A."/>
            <person name="Escalona H.E."/>
            <person name="Waterhouse R.M."/>
            <person name="Zwick A."/>
            <person name="Pang H."/>
        </authorList>
    </citation>
    <scope>NUCLEOTIDE SEQUENCE [LARGE SCALE GENOMIC DNA]</scope>
    <source>
        <strain evidence="9">SYSU2018</strain>
    </source>
</reference>
<dbReference type="PANTHER" id="PTHR16172:SF2">
    <property type="entry name" value="MAJOR FACILITATOR SUPERFAMILY DOMAIN-CONTAINING PROTEIN 6"/>
    <property type="match status" value="1"/>
</dbReference>
<feature type="compositionally biased region" description="Polar residues" evidence="6">
    <location>
        <begin position="717"/>
        <end position="726"/>
    </location>
</feature>
<dbReference type="InterPro" id="IPR036259">
    <property type="entry name" value="MFS_trans_sf"/>
</dbReference>
<feature type="transmembrane region" description="Helical" evidence="7">
    <location>
        <begin position="288"/>
        <end position="317"/>
    </location>
</feature>
<feature type="domain" description="Major facilitator superfamily associated" evidence="8">
    <location>
        <begin position="104"/>
        <end position="623"/>
    </location>
</feature>
<dbReference type="InterPro" id="IPR024989">
    <property type="entry name" value="MFS_assoc_dom"/>
</dbReference>
<dbReference type="GO" id="GO:0016020">
    <property type="term" value="C:membrane"/>
    <property type="evidence" value="ECO:0007669"/>
    <property type="project" value="UniProtKB-SubCell"/>
</dbReference>
<feature type="compositionally biased region" description="Basic and acidic residues" evidence="6">
    <location>
        <begin position="656"/>
        <end position="666"/>
    </location>
</feature>
<organism evidence="9 10">
    <name type="scientific">Cryptolaemus montrouzieri</name>
    <dbReference type="NCBI Taxonomy" id="559131"/>
    <lineage>
        <taxon>Eukaryota</taxon>
        <taxon>Metazoa</taxon>
        <taxon>Ecdysozoa</taxon>
        <taxon>Arthropoda</taxon>
        <taxon>Hexapoda</taxon>
        <taxon>Insecta</taxon>
        <taxon>Pterygota</taxon>
        <taxon>Neoptera</taxon>
        <taxon>Endopterygota</taxon>
        <taxon>Coleoptera</taxon>
        <taxon>Polyphaga</taxon>
        <taxon>Cucujiformia</taxon>
        <taxon>Coccinelloidea</taxon>
        <taxon>Coccinellidae</taxon>
        <taxon>Scymninae</taxon>
        <taxon>Scymnini</taxon>
        <taxon>Cryptolaemus</taxon>
    </lineage>
</organism>
<keyword evidence="4 7" id="KW-1133">Transmembrane helix</keyword>
<keyword evidence="5 7" id="KW-0472">Membrane</keyword>
<feature type="transmembrane region" description="Helical" evidence="7">
    <location>
        <begin position="501"/>
        <end position="519"/>
    </location>
</feature>
<feature type="transmembrane region" description="Helical" evidence="7">
    <location>
        <begin position="531"/>
        <end position="548"/>
    </location>
</feature>
<dbReference type="SUPFAM" id="SSF103473">
    <property type="entry name" value="MFS general substrate transporter"/>
    <property type="match status" value="1"/>
</dbReference>
<name>A0ABD2NEG1_9CUCU</name>
<feature type="compositionally biased region" description="Gly residues" evidence="6">
    <location>
        <begin position="703"/>
        <end position="716"/>
    </location>
</feature>
<feature type="compositionally biased region" description="Low complexity" evidence="6">
    <location>
        <begin position="727"/>
        <end position="746"/>
    </location>
</feature>
<dbReference type="PANTHER" id="PTHR16172">
    <property type="entry name" value="MAJOR FACILITATOR SUPERFAMILY DOMAIN-CONTAINING PROTEIN 6-LIKE"/>
    <property type="match status" value="1"/>
</dbReference>
<keyword evidence="3 7" id="KW-0812">Transmembrane</keyword>
<evidence type="ECO:0000256" key="3">
    <source>
        <dbReference type="ARBA" id="ARBA00022692"/>
    </source>
</evidence>
<comment type="similarity">
    <text evidence="2">Belongs to the major facilitator superfamily. MFSD6 family.</text>
</comment>
<feature type="transmembrane region" description="Helical" evidence="7">
    <location>
        <begin position="366"/>
        <end position="384"/>
    </location>
</feature>
<feature type="transmembrane region" description="Helical" evidence="7">
    <location>
        <begin position="469"/>
        <end position="489"/>
    </location>
</feature>
<protein>
    <recommendedName>
        <fullName evidence="8">Major facilitator superfamily associated domain-containing protein</fullName>
    </recommendedName>
</protein>
<dbReference type="Gene3D" id="1.20.1250.20">
    <property type="entry name" value="MFS general substrate transporter like domains"/>
    <property type="match status" value="3"/>
</dbReference>
<feature type="region of interest" description="Disordered" evidence="6">
    <location>
        <begin position="31"/>
        <end position="79"/>
    </location>
</feature>
<evidence type="ECO:0000256" key="7">
    <source>
        <dbReference type="SAM" id="Phobius"/>
    </source>
</evidence>
<dbReference type="InterPro" id="IPR051717">
    <property type="entry name" value="MFS_MFSD6"/>
</dbReference>
<dbReference type="AlphaFoldDB" id="A0ABD2NEG1"/>
<evidence type="ECO:0000256" key="2">
    <source>
        <dbReference type="ARBA" id="ARBA00005241"/>
    </source>
</evidence>
<dbReference type="CDD" id="cd17335">
    <property type="entry name" value="MFS_MFSD6"/>
    <property type="match status" value="1"/>
</dbReference>
<sequence length="762" mass="84269">MTAPRLSASPCIDLASSSKLQNGPSISVAVRGGVSGSEMQDRDDYQYPGGQVPQLGARPKVDPEAQGEVDPSMYPQPKEATHKIRGRSDVIEALFGPVDQELLVVKSFYFFFYSAFGSLFPLMGVYFKQMGMNATQCGFLIGTRPFVEFLSAPFWGSLADRWQKGKLLLLASLAAWIIFTVPLGSIQPPAMSCIEIKNNTAVLTTPVLSRPINKRSVQYSPSESYNRYSPGIESLKRSIRSTRPILSAGQSPIGVNYAQNYEPNTHETWVQPIISSIVYRMQDIQKTFFLLLLLVIIGEFFSAPAVTLADSAVLTLLGEDADRYGHQRMFGSLGWGLAMFFVGIALDHSTAFPNHPCGPDKKEKNYTICFATFSVLMGAALICATQINFKYDEYQPEPEIEKQPPPMTHEDQLQAQLAEQLNLPSLADTRAATIPPKEDKTKVFAQTTREIPEWVTVLEQFKNIKCASFLFVAWFMGFGIGLIFTFLFWHLQDYGGSPTLFGVASVINHISEIFAYFFSFRLIRQMGHVKVLCLGLIGNTLRFLYISWLSNPWWVLPFEFMQGITHAAVWAACCSYIAHNTPPQLRSSAQGVLQGLHHGLGRGCGAVIGGIFVSNFGSTATFRGYGLICFLVLGAFIFINFYRVDQGFVSDLPQTEDPRQVAEETAHLAPHGVPSNPMPRALSSNKLHELSQQDGYGATYQMGQGGTLDIPGGGGSNPFSQNNATNQSYAYQQPPQQPTYPSAYTTLQQQQPRNTDNSSYAW</sequence>
<dbReference type="EMBL" id="JABFTP020000103">
    <property type="protein sequence ID" value="KAL3276895.1"/>
    <property type="molecule type" value="Genomic_DNA"/>
</dbReference>
<evidence type="ECO:0000256" key="1">
    <source>
        <dbReference type="ARBA" id="ARBA00004141"/>
    </source>
</evidence>
<evidence type="ECO:0000259" key="8">
    <source>
        <dbReference type="Pfam" id="PF12832"/>
    </source>
</evidence>
<evidence type="ECO:0000313" key="9">
    <source>
        <dbReference type="EMBL" id="KAL3276895.1"/>
    </source>
</evidence>
<feature type="compositionally biased region" description="Polar residues" evidence="6">
    <location>
        <begin position="747"/>
        <end position="762"/>
    </location>
</feature>
<feature type="transmembrane region" description="Helical" evidence="7">
    <location>
        <begin position="167"/>
        <end position="186"/>
    </location>
</feature>
<feature type="region of interest" description="Disordered" evidence="6">
    <location>
        <begin position="701"/>
        <end position="762"/>
    </location>
</feature>
<keyword evidence="10" id="KW-1185">Reference proteome</keyword>
<proteinExistence type="inferred from homology"/>
<dbReference type="Proteomes" id="UP001516400">
    <property type="component" value="Unassembled WGS sequence"/>
</dbReference>
<feature type="transmembrane region" description="Helical" evidence="7">
    <location>
        <begin position="624"/>
        <end position="642"/>
    </location>
</feature>
<comment type="caution">
    <text evidence="9">The sequence shown here is derived from an EMBL/GenBank/DDBJ whole genome shotgun (WGS) entry which is preliminary data.</text>
</comment>
<evidence type="ECO:0000256" key="4">
    <source>
        <dbReference type="ARBA" id="ARBA00022989"/>
    </source>
</evidence>
<evidence type="ECO:0000256" key="6">
    <source>
        <dbReference type="SAM" id="MobiDB-lite"/>
    </source>
</evidence>
<feature type="region of interest" description="Disordered" evidence="6">
    <location>
        <begin position="656"/>
        <end position="682"/>
    </location>
</feature>
<dbReference type="Pfam" id="PF12832">
    <property type="entry name" value="MFS_1_like"/>
    <property type="match status" value="1"/>
</dbReference>
<comment type="subcellular location">
    <subcellularLocation>
        <location evidence="1">Membrane</location>
        <topology evidence="1">Multi-pass membrane protein</topology>
    </subcellularLocation>
</comment>
<evidence type="ECO:0000256" key="5">
    <source>
        <dbReference type="ARBA" id="ARBA00023136"/>
    </source>
</evidence>
<gene>
    <name evidence="9" type="ORF">HHI36_012266</name>
</gene>